<organism evidence="13 14">
    <name type="scientific">Pararge aegeria aegeria</name>
    <dbReference type="NCBI Taxonomy" id="348720"/>
    <lineage>
        <taxon>Eukaryota</taxon>
        <taxon>Metazoa</taxon>
        <taxon>Ecdysozoa</taxon>
        <taxon>Arthropoda</taxon>
        <taxon>Hexapoda</taxon>
        <taxon>Insecta</taxon>
        <taxon>Pterygota</taxon>
        <taxon>Neoptera</taxon>
        <taxon>Endopterygota</taxon>
        <taxon>Lepidoptera</taxon>
        <taxon>Glossata</taxon>
        <taxon>Ditrysia</taxon>
        <taxon>Papilionoidea</taxon>
        <taxon>Nymphalidae</taxon>
        <taxon>Satyrinae</taxon>
        <taxon>Satyrini</taxon>
        <taxon>Parargina</taxon>
        <taxon>Pararge</taxon>
    </lineage>
</organism>
<evidence type="ECO:0000256" key="2">
    <source>
        <dbReference type="ARBA" id="ARBA00022473"/>
    </source>
</evidence>
<feature type="domain" description="C2H2-type" evidence="12">
    <location>
        <begin position="428"/>
        <end position="446"/>
    </location>
</feature>
<feature type="domain" description="C2H2-type" evidence="12">
    <location>
        <begin position="540"/>
        <end position="567"/>
    </location>
</feature>
<dbReference type="InterPro" id="IPR013087">
    <property type="entry name" value="Znf_C2H2_type"/>
</dbReference>
<dbReference type="PANTHER" id="PTHR23110:SF111">
    <property type="entry name" value="LONGITUDINALS LACKING PROTEIN, ISOFORMS F_I_K_T"/>
    <property type="match status" value="1"/>
</dbReference>
<evidence type="ECO:0000256" key="10">
    <source>
        <dbReference type="SAM" id="MobiDB-lite"/>
    </source>
</evidence>
<dbReference type="InterPro" id="IPR036236">
    <property type="entry name" value="Znf_C2H2_sf"/>
</dbReference>
<dbReference type="GO" id="GO:0005634">
    <property type="term" value="C:nucleus"/>
    <property type="evidence" value="ECO:0007669"/>
    <property type="project" value="UniProtKB-SubCell"/>
</dbReference>
<keyword evidence="9" id="KW-0863">Zinc-finger</keyword>
<keyword evidence="14" id="KW-1185">Reference proteome</keyword>
<dbReference type="EMBL" id="CAKXAJ010026558">
    <property type="protein sequence ID" value="CAH2269967.1"/>
    <property type="molecule type" value="Genomic_DNA"/>
</dbReference>
<evidence type="ECO:0000256" key="7">
    <source>
        <dbReference type="ARBA" id="ARBA00023242"/>
    </source>
</evidence>
<keyword evidence="3" id="KW-0221">Differentiation</keyword>
<sequence length="746" mass="84367">MRLGIPAGSCAVRTVQPLHKPMHSSDCAASSREIVKDEGRGAWLAGTMDDDQQFCLRWNNHQSTLVSVFDTLLEKGIHVDCTLAAEGQTLKAHKVVLSACSPYFENVLSQQYDKHPIIILKDVKYAELRAMMDYMYRGEVNISQDQLAALLKAAESLQIKGLSDNKPSRPPSRPAQATAHPPRVPSPPPQVRDGSIDSREGSMSPTRRRKKARRASTEVPPVPAPATDATQGNGEELPMKEEVSRDGVEDLTLDEEAEEQPSVTHNDVVRNFQWHMERSQDEIMNSNDSVRESQEPSKDLTSVLNYTKTSFRLTRRYLKTHNVNVESQCENKVAADEYINTCDDDDVKPKIKTEIDKATKRRRGRRPHKKTSQLNRHRKIKRTCDSSDNSDKEKSGKYLCSICNKKKYKYRRNKLRHEKYECNTGPQFTCGECGKRYSQKKTLTMHALPGALPAALPGALALPGLKAHLLQLPFLHTAQSRKADEPDSDADYDDTDDIVLPDESDAYYDAFAAGADYESKHDLKLGKRDGSGSDDASRQFECRHCGKRYRWKSTLRRHENVECGGKAPAHQCPYCAYRAKQRGNLGVHIRKHHNTEWYIYANNKYLCMEYVTRALVSVDNPAAVRRPVTVWGVAGGEEAFPRLGGLSWEQWSARLALPLAGLRAPAPAPGEPSFTCPDCGRVYKLKSSLRNHQKWECGKEPQFQCPYCVYRAKQKMHIARHMERMHREVHLKPEQYLKPDNVDACT</sequence>
<evidence type="ECO:0000259" key="12">
    <source>
        <dbReference type="PROSITE" id="PS50157"/>
    </source>
</evidence>
<dbReference type="PROSITE" id="PS50097">
    <property type="entry name" value="BTB"/>
    <property type="match status" value="1"/>
</dbReference>
<feature type="compositionally biased region" description="Basic residues" evidence="10">
    <location>
        <begin position="359"/>
        <end position="381"/>
    </location>
</feature>
<dbReference type="GO" id="GO:0035167">
    <property type="term" value="P:larval lymph gland hemopoiesis"/>
    <property type="evidence" value="ECO:0007669"/>
    <property type="project" value="UniProtKB-ARBA"/>
</dbReference>
<evidence type="ECO:0000313" key="14">
    <source>
        <dbReference type="Proteomes" id="UP000838756"/>
    </source>
</evidence>
<evidence type="ECO:0000256" key="4">
    <source>
        <dbReference type="ARBA" id="ARBA00022902"/>
    </source>
</evidence>
<feature type="compositionally biased region" description="Basic and acidic residues" evidence="10">
    <location>
        <begin position="382"/>
        <end position="395"/>
    </location>
</feature>
<evidence type="ECO:0000256" key="1">
    <source>
        <dbReference type="ARBA" id="ARBA00004123"/>
    </source>
</evidence>
<dbReference type="FunFam" id="3.30.710.10:FF:000091">
    <property type="entry name" value="Lola, isoform F"/>
    <property type="match status" value="1"/>
</dbReference>
<evidence type="ECO:0000313" key="13">
    <source>
        <dbReference type="EMBL" id="CAH2269967.1"/>
    </source>
</evidence>
<evidence type="ECO:0000256" key="9">
    <source>
        <dbReference type="PROSITE-ProRule" id="PRU00042"/>
    </source>
</evidence>
<evidence type="ECO:0000256" key="3">
    <source>
        <dbReference type="ARBA" id="ARBA00022782"/>
    </source>
</evidence>
<protein>
    <submittedName>
        <fullName evidence="13">Jg9710 protein</fullName>
    </submittedName>
</protein>
<dbReference type="Pfam" id="PF00096">
    <property type="entry name" value="zf-C2H2"/>
    <property type="match status" value="2"/>
</dbReference>
<keyword evidence="2" id="KW-0217">Developmental protein</keyword>
<feature type="domain" description="C2H2-type" evidence="12">
    <location>
        <begin position="674"/>
        <end position="701"/>
    </location>
</feature>
<comment type="caution">
    <text evidence="13">The sequence shown here is derived from an EMBL/GenBank/DDBJ whole genome shotgun (WGS) entry which is preliminary data.</text>
</comment>
<dbReference type="AlphaFoldDB" id="A0A8S4SIY6"/>
<evidence type="ECO:0000256" key="6">
    <source>
        <dbReference type="ARBA" id="ARBA00023163"/>
    </source>
</evidence>
<dbReference type="PROSITE" id="PS50157">
    <property type="entry name" value="ZINC_FINGER_C2H2_2"/>
    <property type="match status" value="3"/>
</dbReference>
<dbReference type="Proteomes" id="UP000838756">
    <property type="component" value="Unassembled WGS sequence"/>
</dbReference>
<evidence type="ECO:0000256" key="8">
    <source>
        <dbReference type="ARBA" id="ARBA00037382"/>
    </source>
</evidence>
<proteinExistence type="predicted"/>
<dbReference type="Gene3D" id="3.30.160.60">
    <property type="entry name" value="Classic Zinc Finger"/>
    <property type="match status" value="3"/>
</dbReference>
<dbReference type="SUPFAM" id="SSF54695">
    <property type="entry name" value="POZ domain"/>
    <property type="match status" value="1"/>
</dbReference>
<keyword evidence="7" id="KW-0539">Nucleus</keyword>
<dbReference type="GO" id="GO:0007526">
    <property type="term" value="P:larval somatic muscle development"/>
    <property type="evidence" value="ECO:0007669"/>
    <property type="project" value="UniProtKB-ARBA"/>
</dbReference>
<comment type="subcellular location">
    <subcellularLocation>
        <location evidence="1">Nucleus</location>
    </subcellularLocation>
</comment>
<dbReference type="GO" id="GO:0048813">
    <property type="term" value="P:dendrite morphogenesis"/>
    <property type="evidence" value="ECO:0007669"/>
    <property type="project" value="UniProtKB-ARBA"/>
</dbReference>
<keyword evidence="6" id="KW-0804">Transcription</keyword>
<dbReference type="OrthoDB" id="407106at2759"/>
<reference evidence="13" key="1">
    <citation type="submission" date="2022-03" db="EMBL/GenBank/DDBJ databases">
        <authorList>
            <person name="Lindestad O."/>
        </authorList>
    </citation>
    <scope>NUCLEOTIDE SEQUENCE</scope>
</reference>
<dbReference type="GO" id="GO:0045467">
    <property type="term" value="P:R7 cell development"/>
    <property type="evidence" value="ECO:0007669"/>
    <property type="project" value="UniProtKB-ARBA"/>
</dbReference>
<dbReference type="CDD" id="cd18315">
    <property type="entry name" value="BTB_POZ_BAB-like"/>
    <property type="match status" value="1"/>
</dbReference>
<dbReference type="GO" id="GO:0045476">
    <property type="term" value="P:nurse cell apoptotic process"/>
    <property type="evidence" value="ECO:0007669"/>
    <property type="project" value="UniProtKB-ARBA"/>
</dbReference>
<dbReference type="InterPro" id="IPR051095">
    <property type="entry name" value="Dros_DevTransReg"/>
</dbReference>
<feature type="region of interest" description="Disordered" evidence="10">
    <location>
        <begin position="161"/>
        <end position="248"/>
    </location>
</feature>
<accession>A0A8S4SIY6</accession>
<dbReference type="InterPro" id="IPR011333">
    <property type="entry name" value="SKP1/BTB/POZ_sf"/>
</dbReference>
<dbReference type="PANTHER" id="PTHR23110">
    <property type="entry name" value="BTB DOMAIN TRANSCRIPTION FACTOR"/>
    <property type="match status" value="1"/>
</dbReference>
<dbReference type="SMART" id="SM00225">
    <property type="entry name" value="BTB"/>
    <property type="match status" value="1"/>
</dbReference>
<dbReference type="GO" id="GO:0008270">
    <property type="term" value="F:zinc ion binding"/>
    <property type="evidence" value="ECO:0007669"/>
    <property type="project" value="UniProtKB-KW"/>
</dbReference>
<dbReference type="GO" id="GO:0008406">
    <property type="term" value="P:gonad development"/>
    <property type="evidence" value="ECO:0007669"/>
    <property type="project" value="UniProtKB-ARBA"/>
</dbReference>
<evidence type="ECO:0000259" key="11">
    <source>
        <dbReference type="PROSITE" id="PS50097"/>
    </source>
</evidence>
<keyword evidence="4" id="KW-0524">Neurogenesis</keyword>
<evidence type="ECO:0000256" key="5">
    <source>
        <dbReference type="ARBA" id="ARBA00023015"/>
    </source>
</evidence>
<keyword evidence="5" id="KW-0805">Transcription regulation</keyword>
<dbReference type="GO" id="GO:0006357">
    <property type="term" value="P:regulation of transcription by RNA polymerase II"/>
    <property type="evidence" value="ECO:0007669"/>
    <property type="project" value="TreeGrafter"/>
</dbReference>
<dbReference type="Gene3D" id="3.30.710.10">
    <property type="entry name" value="Potassium Channel Kv1.1, Chain A"/>
    <property type="match status" value="1"/>
</dbReference>
<comment type="function">
    <text evidence="8">Putative transcription factor required for axon growth and guidance in the central and peripheral nervous systems. Repels CNS axons away from the midline by promoting the expression of the midline repellent sli and its receptor robo.</text>
</comment>
<dbReference type="Pfam" id="PF00651">
    <property type="entry name" value="BTB"/>
    <property type="match status" value="1"/>
</dbReference>
<feature type="region of interest" description="Disordered" evidence="10">
    <location>
        <begin position="355"/>
        <end position="395"/>
    </location>
</feature>
<name>A0A8S4SIY6_9NEOP</name>
<keyword evidence="9" id="KW-0862">Zinc</keyword>
<feature type="compositionally biased region" description="Basic and acidic residues" evidence="10">
    <location>
        <begin position="237"/>
        <end position="248"/>
    </location>
</feature>
<dbReference type="SMART" id="SM00355">
    <property type="entry name" value="ZnF_C2H2"/>
    <property type="match status" value="6"/>
</dbReference>
<dbReference type="GO" id="GO:0016199">
    <property type="term" value="P:axon midline choice point recognition"/>
    <property type="evidence" value="ECO:0007669"/>
    <property type="project" value="UniProtKB-ARBA"/>
</dbReference>
<keyword evidence="9" id="KW-0479">Metal-binding</keyword>
<dbReference type="SUPFAM" id="SSF57667">
    <property type="entry name" value="beta-beta-alpha zinc fingers"/>
    <property type="match status" value="2"/>
</dbReference>
<gene>
    <name evidence="13" type="primary">jg9710</name>
    <name evidence="13" type="ORF">PAEG_LOCUS27896</name>
</gene>
<feature type="domain" description="BTB" evidence="11">
    <location>
        <begin position="79"/>
        <end position="144"/>
    </location>
</feature>
<dbReference type="InterPro" id="IPR000210">
    <property type="entry name" value="BTB/POZ_dom"/>
</dbReference>
<dbReference type="GO" id="GO:0007464">
    <property type="term" value="P:R3/R4 cell fate commitment"/>
    <property type="evidence" value="ECO:0007669"/>
    <property type="project" value="UniProtKB-ARBA"/>
</dbReference>